<evidence type="ECO:0000313" key="2">
    <source>
        <dbReference type="Proteomes" id="UP000219440"/>
    </source>
</evidence>
<dbReference type="Proteomes" id="UP000219440">
    <property type="component" value="Unassembled WGS sequence"/>
</dbReference>
<protein>
    <submittedName>
        <fullName evidence="1">Uncharacterized protein</fullName>
    </submittedName>
</protein>
<reference evidence="1 2" key="1">
    <citation type="submission" date="2017-09" db="EMBL/GenBank/DDBJ databases">
        <authorList>
            <person name="Ehlers B."/>
            <person name="Leendertz F.H."/>
        </authorList>
    </citation>
    <scope>NUCLEOTIDE SEQUENCE [LARGE SCALE GENOMIC DNA]</scope>
    <source>
        <strain evidence="1 2">CGMCC 1.05381</strain>
    </source>
</reference>
<dbReference type="AlphaFoldDB" id="A0A2C8Z5N8"/>
<organism evidence="1 2">
    <name type="scientific">Salinibacterium xinjiangense</name>
    <dbReference type="NCBI Taxonomy" id="386302"/>
    <lineage>
        <taxon>Bacteria</taxon>
        <taxon>Bacillati</taxon>
        <taxon>Actinomycetota</taxon>
        <taxon>Actinomycetes</taxon>
        <taxon>Micrococcales</taxon>
        <taxon>Microbacteriaceae</taxon>
        <taxon>Salinibacterium</taxon>
    </lineage>
</organism>
<proteinExistence type="predicted"/>
<accession>A0A2C8Z5N8</accession>
<dbReference type="EMBL" id="OCST01000002">
    <property type="protein sequence ID" value="SOE59012.1"/>
    <property type="molecule type" value="Genomic_DNA"/>
</dbReference>
<gene>
    <name evidence="1" type="ORF">SAMN06296378_0864</name>
</gene>
<keyword evidence="2" id="KW-1185">Reference proteome</keyword>
<evidence type="ECO:0000313" key="1">
    <source>
        <dbReference type="EMBL" id="SOE59012.1"/>
    </source>
</evidence>
<name>A0A2C8Z5N8_9MICO</name>
<sequence length="57" mass="5957">MESVGLITLVELITLALKLLECCSEGMLVEEAKQCPAGALFGSPFRGLAGVLGCARF</sequence>